<dbReference type="InterPro" id="IPR014776">
    <property type="entry name" value="4pyrrole_Mease_sub2"/>
</dbReference>
<accession>A0AAV9IM58</accession>
<dbReference type="InterPro" id="IPR014777">
    <property type="entry name" value="4pyrrole_Mease_sub1"/>
</dbReference>
<keyword evidence="5" id="KW-0627">Porphyrin biosynthesis</keyword>
<dbReference type="AlphaFoldDB" id="A0AAV9IM58"/>
<dbReference type="InterPro" id="IPR000878">
    <property type="entry name" value="4pyrrol_Mease"/>
</dbReference>
<dbReference type="PANTHER" id="PTHR45790:SF3">
    <property type="entry name" value="S-ADENOSYL-L-METHIONINE-DEPENDENT UROPORPHYRINOGEN III METHYLTRANSFERASE, CHLOROPLASTIC"/>
    <property type="match status" value="1"/>
</dbReference>
<evidence type="ECO:0000313" key="8">
    <source>
        <dbReference type="Proteomes" id="UP001300502"/>
    </source>
</evidence>
<proteinExistence type="predicted"/>
<dbReference type="Pfam" id="PF00590">
    <property type="entry name" value="TP_methylase"/>
    <property type="match status" value="1"/>
</dbReference>
<reference evidence="7 8" key="1">
    <citation type="submission" date="2022-07" db="EMBL/GenBank/DDBJ databases">
        <title>Genome-wide signatures of adaptation to extreme environments.</title>
        <authorList>
            <person name="Cho C.H."/>
            <person name="Yoon H.S."/>
        </authorList>
    </citation>
    <scope>NUCLEOTIDE SEQUENCE [LARGE SCALE GENOMIC DNA]</scope>
    <source>
        <strain evidence="7 8">108.79 E11</strain>
    </source>
</reference>
<keyword evidence="2" id="KW-0489">Methyltransferase</keyword>
<evidence type="ECO:0000259" key="6">
    <source>
        <dbReference type="Pfam" id="PF00590"/>
    </source>
</evidence>
<sequence>MICIWTNHRQIASRQYFISQPGCCFVANEYSFTLFQKRRYWKRGYYKTTVLCHRKVSGEIVFVGAGPGGKEWLTWAAIKELKKAQVVLYDHLVDKEILKLCKIHCEQVDVGKAIHSFQNRGVLQEDILRLLQYYYDQGKYIVRLKGGDPGVFGRLAEEIDYIKNFGGSFRLVPGISSVLAAPLLAGIPLTHKVWSKSVTLATGHDLSQLDFEWLAKSETLVFVMATRSLSEIAQRLVENGKSPDTLVAVIYNAGMSNQHESFGTLKEWALGSLKVCFEPGTVIIGRVVQYAFEKETLAP</sequence>
<dbReference type="NCBIfam" id="NF004790">
    <property type="entry name" value="PRK06136.1"/>
    <property type="match status" value="1"/>
</dbReference>
<dbReference type="InterPro" id="IPR006366">
    <property type="entry name" value="CobA/CysG_C"/>
</dbReference>
<organism evidence="7 8">
    <name type="scientific">Galdieria yellowstonensis</name>
    <dbReference type="NCBI Taxonomy" id="3028027"/>
    <lineage>
        <taxon>Eukaryota</taxon>
        <taxon>Rhodophyta</taxon>
        <taxon>Bangiophyceae</taxon>
        <taxon>Galdieriales</taxon>
        <taxon>Galdieriaceae</taxon>
        <taxon>Galdieria</taxon>
    </lineage>
</organism>
<dbReference type="InterPro" id="IPR050161">
    <property type="entry name" value="Siro_Cobalamin_biosynth"/>
</dbReference>
<keyword evidence="3" id="KW-0808">Transferase</keyword>
<dbReference type="NCBIfam" id="TIGR01469">
    <property type="entry name" value="cobA_cysG_Cterm"/>
    <property type="match status" value="1"/>
</dbReference>
<protein>
    <recommendedName>
        <fullName evidence="1">uroporphyrinogen-III C-methyltransferase</fullName>
        <ecNumber evidence="1">2.1.1.107</ecNumber>
    </recommendedName>
</protein>
<dbReference type="GO" id="GO:0019354">
    <property type="term" value="P:siroheme biosynthetic process"/>
    <property type="evidence" value="ECO:0007669"/>
    <property type="project" value="InterPro"/>
</dbReference>
<keyword evidence="4" id="KW-0949">S-adenosyl-L-methionine</keyword>
<dbReference type="Gene3D" id="3.40.1010.10">
    <property type="entry name" value="Cobalt-precorrin-4 Transmethylase, Domain 1"/>
    <property type="match status" value="1"/>
</dbReference>
<dbReference type="GO" id="GO:0032259">
    <property type="term" value="P:methylation"/>
    <property type="evidence" value="ECO:0007669"/>
    <property type="project" value="UniProtKB-KW"/>
</dbReference>
<dbReference type="EMBL" id="JANCYU010000063">
    <property type="protein sequence ID" value="KAK4528377.1"/>
    <property type="molecule type" value="Genomic_DNA"/>
</dbReference>
<feature type="domain" description="Tetrapyrrole methylase" evidence="6">
    <location>
        <begin position="60"/>
        <end position="267"/>
    </location>
</feature>
<dbReference type="SUPFAM" id="SSF53790">
    <property type="entry name" value="Tetrapyrrole methylase"/>
    <property type="match status" value="1"/>
</dbReference>
<dbReference type="EC" id="2.1.1.107" evidence="1"/>
<dbReference type="Gene3D" id="3.30.950.10">
    <property type="entry name" value="Methyltransferase, Cobalt-precorrin-4 Transmethylase, Domain 2"/>
    <property type="match status" value="1"/>
</dbReference>
<keyword evidence="8" id="KW-1185">Reference proteome</keyword>
<dbReference type="Proteomes" id="UP001300502">
    <property type="component" value="Unassembled WGS sequence"/>
</dbReference>
<evidence type="ECO:0000256" key="4">
    <source>
        <dbReference type="ARBA" id="ARBA00022691"/>
    </source>
</evidence>
<dbReference type="GO" id="GO:0004851">
    <property type="term" value="F:uroporphyrin-III C-methyltransferase activity"/>
    <property type="evidence" value="ECO:0007669"/>
    <property type="project" value="UniProtKB-EC"/>
</dbReference>
<dbReference type="PANTHER" id="PTHR45790">
    <property type="entry name" value="SIROHEME SYNTHASE-RELATED"/>
    <property type="match status" value="1"/>
</dbReference>
<gene>
    <name evidence="7" type="ORF">GAYE_SCF55G6318</name>
</gene>
<evidence type="ECO:0000256" key="2">
    <source>
        <dbReference type="ARBA" id="ARBA00022603"/>
    </source>
</evidence>
<dbReference type="FunFam" id="3.40.1010.10:FF:000001">
    <property type="entry name" value="Siroheme synthase"/>
    <property type="match status" value="1"/>
</dbReference>
<evidence type="ECO:0000256" key="1">
    <source>
        <dbReference type="ARBA" id="ARBA00012162"/>
    </source>
</evidence>
<dbReference type="CDD" id="cd11642">
    <property type="entry name" value="SUMT"/>
    <property type="match status" value="1"/>
</dbReference>
<evidence type="ECO:0000256" key="5">
    <source>
        <dbReference type="ARBA" id="ARBA00023244"/>
    </source>
</evidence>
<evidence type="ECO:0000256" key="3">
    <source>
        <dbReference type="ARBA" id="ARBA00022679"/>
    </source>
</evidence>
<comment type="caution">
    <text evidence="7">The sequence shown here is derived from an EMBL/GenBank/DDBJ whole genome shotgun (WGS) entry which is preliminary data.</text>
</comment>
<evidence type="ECO:0000313" key="7">
    <source>
        <dbReference type="EMBL" id="KAK4528377.1"/>
    </source>
</evidence>
<name>A0AAV9IM58_9RHOD</name>
<dbReference type="InterPro" id="IPR035996">
    <property type="entry name" value="4pyrrol_Methylase_sf"/>
</dbReference>